<feature type="binding site" evidence="5">
    <location>
        <position position="84"/>
    </location>
    <ligand>
        <name>spermidine</name>
        <dbReference type="ChEBI" id="CHEBI:57834"/>
    </ligand>
</feature>
<evidence type="ECO:0000313" key="7">
    <source>
        <dbReference type="EMBL" id="MBI5168718.1"/>
    </source>
</evidence>
<dbReference type="PIRSF" id="PIRSF019574">
    <property type="entry name" value="Periplasmic_polyamine_BP"/>
    <property type="match status" value="1"/>
</dbReference>
<dbReference type="GO" id="GO:0042597">
    <property type="term" value="C:periplasmic space"/>
    <property type="evidence" value="ECO:0007669"/>
    <property type="project" value="UniProtKB-SubCell"/>
</dbReference>
<evidence type="ECO:0000256" key="3">
    <source>
        <dbReference type="ARBA" id="ARBA00022729"/>
    </source>
</evidence>
<dbReference type="InterPro" id="IPR001188">
    <property type="entry name" value="Sperm_putr-bd"/>
</dbReference>
<accession>A0A933W2C8</accession>
<dbReference type="Gene3D" id="3.40.190.10">
    <property type="entry name" value="Periplasmic binding protein-like II"/>
    <property type="match status" value="2"/>
</dbReference>
<comment type="subcellular location">
    <subcellularLocation>
        <location evidence="1">Periplasm</location>
    </subcellularLocation>
</comment>
<proteinExistence type="predicted"/>
<evidence type="ECO:0000313" key="8">
    <source>
        <dbReference type="Proteomes" id="UP000696931"/>
    </source>
</evidence>
<dbReference type="Pfam" id="PF13416">
    <property type="entry name" value="SBP_bac_8"/>
    <property type="match status" value="1"/>
</dbReference>
<dbReference type="AlphaFoldDB" id="A0A933W2C8"/>
<evidence type="ECO:0000256" key="6">
    <source>
        <dbReference type="SAM" id="SignalP"/>
    </source>
</evidence>
<sequence length="346" mass="38066">MNRLLSRVLLLCAAAAMLAGCAKKEAPTLHVYTWADYVKPELVQRFEKEHGCRIVIDTFDSNESMYAKLKAGASGYDVVTPSSYQVAIMAQQGMLLDLDHALLPNTRNVDAEYLTLAIDSSMAHSVPYMLTNTGLAYLKSKVKDAKPTWAMLDRADLKGRMTMLNDMRETIGAALKFLGYSLNTTDDAELDAARDVVIRWKKNLAKFENEQYKGGIASGEFLLVHGYSGDLLQAQSENADIAFLAPAEGLSIACDDLVILKDSKQPALAHAFIDFLHDPAVAAENSEFISYLCPNSAAYALLPAEFMNNPAVRLSPEVRAKCEVIRDLGADNAKYTRVWDQIKAAQ</sequence>
<organism evidence="7 8">
    <name type="scientific">Eiseniibacteriota bacterium</name>
    <dbReference type="NCBI Taxonomy" id="2212470"/>
    <lineage>
        <taxon>Bacteria</taxon>
        <taxon>Candidatus Eiseniibacteriota</taxon>
    </lineage>
</organism>
<evidence type="ECO:0000256" key="1">
    <source>
        <dbReference type="ARBA" id="ARBA00004418"/>
    </source>
</evidence>
<keyword evidence="3 6" id="KW-0732">Signal</keyword>
<reference evidence="7" key="1">
    <citation type="submission" date="2020-07" db="EMBL/GenBank/DDBJ databases">
        <title>Huge and variable diversity of episymbiotic CPR bacteria and DPANN archaea in groundwater ecosystems.</title>
        <authorList>
            <person name="He C.Y."/>
            <person name="Keren R."/>
            <person name="Whittaker M."/>
            <person name="Farag I.F."/>
            <person name="Doudna J."/>
            <person name="Cate J.H.D."/>
            <person name="Banfield J.F."/>
        </authorList>
    </citation>
    <scope>NUCLEOTIDE SEQUENCE</scope>
    <source>
        <strain evidence="7">NC_groundwater_1813_Pr3_B-0.1um_71_17</strain>
    </source>
</reference>
<dbReference type="PANTHER" id="PTHR30222:SF17">
    <property type="entry name" value="SPERMIDINE_PUTRESCINE-BINDING PERIPLASMIC PROTEIN"/>
    <property type="match status" value="1"/>
</dbReference>
<feature type="binding site" evidence="5">
    <location>
        <begin position="166"/>
        <end position="169"/>
    </location>
    <ligand>
        <name>spermidine</name>
        <dbReference type="ChEBI" id="CHEBI:57834"/>
    </ligand>
</feature>
<dbReference type="Proteomes" id="UP000696931">
    <property type="component" value="Unassembled WGS sequence"/>
</dbReference>
<gene>
    <name evidence="7" type="ORF">HZA61_04435</name>
</gene>
<dbReference type="PANTHER" id="PTHR30222">
    <property type="entry name" value="SPERMIDINE/PUTRESCINE-BINDING PERIPLASMIC PROTEIN"/>
    <property type="match status" value="1"/>
</dbReference>
<dbReference type="PRINTS" id="PR00909">
    <property type="entry name" value="SPERMDNBNDNG"/>
</dbReference>
<dbReference type="GO" id="GO:0019808">
    <property type="term" value="F:polyamine binding"/>
    <property type="evidence" value="ECO:0007669"/>
    <property type="project" value="InterPro"/>
</dbReference>
<dbReference type="EMBL" id="JACRIW010000033">
    <property type="protein sequence ID" value="MBI5168718.1"/>
    <property type="molecule type" value="Genomic_DNA"/>
</dbReference>
<name>A0A933W2C8_UNCEI</name>
<dbReference type="CDD" id="cd13590">
    <property type="entry name" value="PBP2_PotD_PotF_like"/>
    <property type="match status" value="1"/>
</dbReference>
<protein>
    <submittedName>
        <fullName evidence="7">Spermidine/putrescine ABC transporter substrate-binding protein</fullName>
    </submittedName>
</protein>
<keyword evidence="4" id="KW-0574">Periplasm</keyword>
<dbReference type="SUPFAM" id="SSF53850">
    <property type="entry name" value="Periplasmic binding protein-like II"/>
    <property type="match status" value="1"/>
</dbReference>
<evidence type="ECO:0000256" key="4">
    <source>
        <dbReference type="ARBA" id="ARBA00022764"/>
    </source>
</evidence>
<comment type="caution">
    <text evidence="7">The sequence shown here is derived from an EMBL/GenBank/DDBJ whole genome shotgun (WGS) entry which is preliminary data.</text>
</comment>
<feature type="chain" id="PRO_5037243865" evidence="6">
    <location>
        <begin position="20"/>
        <end position="346"/>
    </location>
</feature>
<evidence type="ECO:0000256" key="5">
    <source>
        <dbReference type="PIRSR" id="PIRSR019574-1"/>
    </source>
</evidence>
<dbReference type="GO" id="GO:0015846">
    <property type="term" value="P:polyamine transport"/>
    <property type="evidence" value="ECO:0007669"/>
    <property type="project" value="InterPro"/>
</dbReference>
<dbReference type="InterPro" id="IPR006059">
    <property type="entry name" value="SBP"/>
</dbReference>
<feature type="signal peptide" evidence="6">
    <location>
        <begin position="1"/>
        <end position="19"/>
    </location>
</feature>
<evidence type="ECO:0000256" key="2">
    <source>
        <dbReference type="ARBA" id="ARBA00022448"/>
    </source>
</evidence>
<keyword evidence="2" id="KW-0813">Transport</keyword>
<dbReference type="PROSITE" id="PS51257">
    <property type="entry name" value="PROKAR_LIPOPROTEIN"/>
    <property type="match status" value="1"/>
</dbReference>